<dbReference type="SUPFAM" id="SSF55874">
    <property type="entry name" value="ATPase domain of HSP90 chaperone/DNA topoisomerase II/histidine kinase"/>
    <property type="match status" value="1"/>
</dbReference>
<dbReference type="InterPro" id="IPR036890">
    <property type="entry name" value="HATPase_C_sf"/>
</dbReference>
<dbReference type="EMBL" id="JAGSOV010000069">
    <property type="protein sequence ID" value="MCO1659597.1"/>
    <property type="molecule type" value="Genomic_DNA"/>
</dbReference>
<name>A0ABT1A983_9PSEU</name>
<feature type="domain" description="GAF" evidence="4">
    <location>
        <begin position="46"/>
        <end position="193"/>
    </location>
</feature>
<protein>
    <submittedName>
        <fullName evidence="6">GAF domain-containing protein</fullName>
    </submittedName>
</protein>
<keyword evidence="2" id="KW-0418">Kinase</keyword>
<dbReference type="Gene3D" id="1.20.5.1930">
    <property type="match status" value="1"/>
</dbReference>
<dbReference type="PANTHER" id="PTHR24421">
    <property type="entry name" value="NITRATE/NITRITE SENSOR PROTEIN NARX-RELATED"/>
    <property type="match status" value="1"/>
</dbReference>
<dbReference type="InterPro" id="IPR011712">
    <property type="entry name" value="Sig_transdc_His_kin_sub3_dim/P"/>
</dbReference>
<dbReference type="InterPro" id="IPR029016">
    <property type="entry name" value="GAF-like_dom_sf"/>
</dbReference>
<dbReference type="Gene3D" id="3.30.450.40">
    <property type="match status" value="2"/>
</dbReference>
<sequence length="563" mass="59766">MSDVLSNLRLDELLREVQERLVEIMRTRDRMQRLLDAVLVVAEDLDLDTTLHRIVQAAVDLVDARYGALGVLAPGGGLSRFLHVGVDDATRSRMGSLPEGKGLLGQLILDPRPLRLADLSRHGASVGFPPNHPPMRTFLGVPVRVRDAVFGNLYLTEKAGGGEFTAADEAVVEALAAAAGIAVQNADLFEQARGRQRWLEASAEIQGELLAGASEADALALIARRTLELIEADTTAILLVPDPGDHAFHIRALAGPDGTDLHGLAVDRGDALLREVVDGGAAVLAGREGDVLEGLTDGPPHGSVVAVPLRSQDCVTGVLVALRRAGATPFQPGVVPLLTSFADQATLALALGERNRTQRKLDVFADRDRIARDLHDHVIQRLFATGLQLQSTLRRIEDATVRHRVQQAVGELDRTVRDIRTAIFDLHTLDDGQSTGLRRRLLDTAAEATAGSGISPGVRISGPVDALVPEPIGLHAVAVVREAVSNAVRHGRPEAITLTVEAGDGVLVLDVADDGAGIDPTAARSGLRNLEQRAQACGGTLAVGPVEPRGTRLTWRVPLTAEG</sequence>
<dbReference type="InterPro" id="IPR050482">
    <property type="entry name" value="Sensor_HK_TwoCompSys"/>
</dbReference>
<evidence type="ECO:0000256" key="1">
    <source>
        <dbReference type="ARBA" id="ARBA00022679"/>
    </source>
</evidence>
<keyword evidence="1" id="KW-0808">Transferase</keyword>
<evidence type="ECO:0000259" key="4">
    <source>
        <dbReference type="SMART" id="SM00065"/>
    </source>
</evidence>
<dbReference type="SMART" id="SM00065">
    <property type="entry name" value="GAF"/>
    <property type="match status" value="2"/>
</dbReference>
<evidence type="ECO:0000313" key="6">
    <source>
        <dbReference type="EMBL" id="MCO1659597.1"/>
    </source>
</evidence>
<dbReference type="Pfam" id="PF13492">
    <property type="entry name" value="GAF_3"/>
    <property type="match status" value="1"/>
</dbReference>
<feature type="domain" description="GAF" evidence="4">
    <location>
        <begin position="214"/>
        <end position="359"/>
    </location>
</feature>
<gene>
    <name evidence="6" type="ORF">KDL28_31460</name>
</gene>
<dbReference type="Pfam" id="PF13185">
    <property type="entry name" value="GAF_2"/>
    <property type="match status" value="1"/>
</dbReference>
<dbReference type="PANTHER" id="PTHR24421:SF56">
    <property type="entry name" value="OXYGEN SENSOR HISTIDINE KINASE RESPONSE REGULATOR DOST"/>
    <property type="match status" value="1"/>
</dbReference>
<proteinExistence type="predicted"/>
<dbReference type="Pfam" id="PF07730">
    <property type="entry name" value="HisKA_3"/>
    <property type="match status" value="1"/>
</dbReference>
<dbReference type="Proteomes" id="UP001165283">
    <property type="component" value="Unassembled WGS sequence"/>
</dbReference>
<evidence type="ECO:0000313" key="7">
    <source>
        <dbReference type="Proteomes" id="UP001165283"/>
    </source>
</evidence>
<reference evidence="6" key="1">
    <citation type="submission" date="2021-04" db="EMBL/GenBank/DDBJ databases">
        <title>Pseudonocardia sp. nov., isolated from sandy soil of mangrove forest.</title>
        <authorList>
            <person name="Zan Z."/>
            <person name="Huang R."/>
            <person name="Liu W."/>
        </authorList>
    </citation>
    <scope>NUCLEOTIDE SEQUENCE</scope>
    <source>
        <strain evidence="6">S2-4</strain>
    </source>
</reference>
<organism evidence="6 7">
    <name type="scientific">Pseudonocardia humida</name>
    <dbReference type="NCBI Taxonomy" id="2800819"/>
    <lineage>
        <taxon>Bacteria</taxon>
        <taxon>Bacillati</taxon>
        <taxon>Actinomycetota</taxon>
        <taxon>Actinomycetes</taxon>
        <taxon>Pseudonocardiales</taxon>
        <taxon>Pseudonocardiaceae</taxon>
        <taxon>Pseudonocardia</taxon>
    </lineage>
</organism>
<evidence type="ECO:0000256" key="2">
    <source>
        <dbReference type="ARBA" id="ARBA00022777"/>
    </source>
</evidence>
<accession>A0ABT1A983</accession>
<keyword evidence="7" id="KW-1185">Reference proteome</keyword>
<dbReference type="InterPro" id="IPR003018">
    <property type="entry name" value="GAF"/>
</dbReference>
<evidence type="ECO:0000256" key="3">
    <source>
        <dbReference type="ARBA" id="ARBA00023012"/>
    </source>
</evidence>
<dbReference type="SUPFAM" id="SSF55781">
    <property type="entry name" value="GAF domain-like"/>
    <property type="match status" value="2"/>
</dbReference>
<evidence type="ECO:0000259" key="5">
    <source>
        <dbReference type="SMART" id="SM00387"/>
    </source>
</evidence>
<dbReference type="Pfam" id="PF02518">
    <property type="entry name" value="HATPase_c"/>
    <property type="match status" value="1"/>
</dbReference>
<dbReference type="Gene3D" id="3.30.565.10">
    <property type="entry name" value="Histidine kinase-like ATPase, C-terminal domain"/>
    <property type="match status" value="1"/>
</dbReference>
<dbReference type="CDD" id="cd16917">
    <property type="entry name" value="HATPase_UhpB-NarQ-NarX-like"/>
    <property type="match status" value="1"/>
</dbReference>
<dbReference type="SMART" id="SM00387">
    <property type="entry name" value="HATPase_c"/>
    <property type="match status" value="1"/>
</dbReference>
<dbReference type="RefSeq" id="WP_252444602.1">
    <property type="nucleotide sequence ID" value="NZ_JAGSOV010000069.1"/>
</dbReference>
<dbReference type="InterPro" id="IPR003594">
    <property type="entry name" value="HATPase_dom"/>
</dbReference>
<feature type="domain" description="Histidine kinase/HSP90-like ATPase" evidence="5">
    <location>
        <begin position="471"/>
        <end position="561"/>
    </location>
</feature>
<keyword evidence="3" id="KW-0902">Two-component regulatory system</keyword>
<comment type="caution">
    <text evidence="6">The sequence shown here is derived from an EMBL/GenBank/DDBJ whole genome shotgun (WGS) entry which is preliminary data.</text>
</comment>